<organism evidence="2 3">
    <name type="scientific">Thiorhodococcus minor</name>
    <dbReference type="NCBI Taxonomy" id="57489"/>
    <lineage>
        <taxon>Bacteria</taxon>
        <taxon>Pseudomonadati</taxon>
        <taxon>Pseudomonadota</taxon>
        <taxon>Gammaproteobacteria</taxon>
        <taxon>Chromatiales</taxon>
        <taxon>Chromatiaceae</taxon>
        <taxon>Thiorhodococcus</taxon>
    </lineage>
</organism>
<evidence type="ECO:0000313" key="3">
    <source>
        <dbReference type="Proteomes" id="UP000483379"/>
    </source>
</evidence>
<dbReference type="AlphaFoldDB" id="A0A6M0K453"/>
<feature type="transmembrane region" description="Helical" evidence="1">
    <location>
        <begin position="255"/>
        <end position="276"/>
    </location>
</feature>
<dbReference type="Gene3D" id="1.20.950.20">
    <property type="entry name" value="Transmembrane di-heme cytochromes, Chain C"/>
    <property type="match status" value="1"/>
</dbReference>
<comment type="caution">
    <text evidence="2">The sequence shown here is derived from an EMBL/GenBank/DDBJ whole genome shotgun (WGS) entry which is preliminary data.</text>
</comment>
<dbReference type="InterPro" id="IPR012830">
    <property type="entry name" value="Citrate_utilization_prot_B"/>
</dbReference>
<protein>
    <submittedName>
        <fullName evidence="2">Tricarballylate utilization 4Fe-4S protein TcuB</fullName>
    </submittedName>
</protein>
<dbReference type="InterPro" id="IPR036197">
    <property type="entry name" value="NarG-like_sf"/>
</dbReference>
<accession>A0A6M0K453</accession>
<evidence type="ECO:0000256" key="1">
    <source>
        <dbReference type="SAM" id="Phobius"/>
    </source>
</evidence>
<reference evidence="2 3" key="1">
    <citation type="submission" date="2020-02" db="EMBL/GenBank/DDBJ databases">
        <title>Genome sequences of Thiorhodococcus mannitoliphagus and Thiorhodococcus minor, purple sulfur photosynthetic bacteria in the gammaproteobacterial family, Chromatiaceae.</title>
        <authorList>
            <person name="Aviles F.A."/>
            <person name="Meyer T.E."/>
            <person name="Kyndt J.A."/>
        </authorList>
    </citation>
    <scope>NUCLEOTIDE SEQUENCE [LARGE SCALE GENOMIC DNA]</scope>
    <source>
        <strain evidence="2 3">DSM 11518</strain>
    </source>
</reference>
<keyword evidence="3" id="KW-1185">Reference proteome</keyword>
<dbReference type="SUPFAM" id="SSF46548">
    <property type="entry name" value="alpha-helical ferredoxin"/>
    <property type="match status" value="1"/>
</dbReference>
<evidence type="ECO:0000313" key="2">
    <source>
        <dbReference type="EMBL" id="NEV64556.1"/>
    </source>
</evidence>
<proteinExistence type="predicted"/>
<name>A0A6M0K453_9GAMM</name>
<dbReference type="Proteomes" id="UP000483379">
    <property type="component" value="Unassembled WGS sequence"/>
</dbReference>
<gene>
    <name evidence="2" type="primary">tcuB</name>
    <name evidence="2" type="ORF">G3446_22240</name>
</gene>
<feature type="transmembrane region" description="Helical" evidence="1">
    <location>
        <begin position="223"/>
        <end position="243"/>
    </location>
</feature>
<dbReference type="SUPFAM" id="SSF103501">
    <property type="entry name" value="Respiratory nitrate reductase 1 gamma chain"/>
    <property type="match status" value="1"/>
</dbReference>
<feature type="transmembrane region" description="Helical" evidence="1">
    <location>
        <begin position="296"/>
        <end position="315"/>
    </location>
</feature>
<feature type="transmembrane region" description="Helical" evidence="1">
    <location>
        <begin position="321"/>
        <end position="341"/>
    </location>
</feature>
<keyword evidence="1" id="KW-0812">Transmembrane</keyword>
<sequence>MSGDERQAEARRVLGICNACGYCNGLCDLFEAAKHRPRLTDTDLAHLASLCHGCRSCLYACQYAPPHGFGVNVPRALAEMRHQSYADYAWPRPLAGLLAHSLMATLAIGLGAIGLLVALALLSTPAETLFSRQTGSGAFYRVLPWSWMVVLGLLPLAWSVFSIGISLRRYWRATATAAAPVTTGALLAALRDVLLLRNLSGGGPGCNDLDERASHKRRWLHQVMVLGLLLTFAATCVATYYHHGLALQAPYPLDSAPVVLGTLGGLLMSGAIAGLLWLKWQGDPEPTAAVARNADLAALMLLLSVALTGLALLLWRDTSAMGLLLAIHLGSVLALFLLIPYSKLVHAGYRFIALLVEAMERGNQRGQ</sequence>
<dbReference type="NCBIfam" id="TIGR02484">
    <property type="entry name" value="CitB"/>
    <property type="match status" value="1"/>
</dbReference>
<dbReference type="EMBL" id="JAAIJQ010000097">
    <property type="protein sequence ID" value="NEV64556.1"/>
    <property type="molecule type" value="Genomic_DNA"/>
</dbReference>
<dbReference type="RefSeq" id="WP_164455409.1">
    <property type="nucleotide sequence ID" value="NZ_JAAIJQ010000097.1"/>
</dbReference>
<feature type="transmembrane region" description="Helical" evidence="1">
    <location>
        <begin position="102"/>
        <end position="122"/>
    </location>
</feature>
<feature type="transmembrane region" description="Helical" evidence="1">
    <location>
        <begin position="142"/>
        <end position="165"/>
    </location>
</feature>
<keyword evidence="1" id="KW-0472">Membrane</keyword>
<keyword evidence="1" id="KW-1133">Transmembrane helix</keyword>